<evidence type="ECO:0000259" key="6">
    <source>
        <dbReference type="PROSITE" id="PS51900"/>
    </source>
</evidence>
<keyword evidence="1" id="KW-0229">DNA integration</keyword>
<feature type="domain" description="Core-binding (CB)" evidence="6">
    <location>
        <begin position="44"/>
        <end position="129"/>
    </location>
</feature>
<dbReference type="InterPro" id="IPR002104">
    <property type="entry name" value="Integrase_catalytic"/>
</dbReference>
<evidence type="ECO:0000256" key="1">
    <source>
        <dbReference type="ARBA" id="ARBA00022908"/>
    </source>
</evidence>
<dbReference type="CDD" id="cd00397">
    <property type="entry name" value="DNA_BRE_C"/>
    <property type="match status" value="1"/>
</dbReference>
<dbReference type="InterPro" id="IPR044068">
    <property type="entry name" value="CB"/>
</dbReference>
<dbReference type="Pfam" id="PF00589">
    <property type="entry name" value="Phage_integrase"/>
    <property type="match status" value="1"/>
</dbReference>
<protein>
    <submittedName>
        <fullName evidence="7">Phage integrase family protein</fullName>
    </submittedName>
</protein>
<dbReference type="InterPro" id="IPR011010">
    <property type="entry name" value="DNA_brk_join_enz"/>
</dbReference>
<dbReference type="InterPro" id="IPR013762">
    <property type="entry name" value="Integrase-like_cat_sf"/>
</dbReference>
<dbReference type="PROSITE" id="PS51898">
    <property type="entry name" value="TYR_RECOMBINASE"/>
    <property type="match status" value="1"/>
</dbReference>
<dbReference type="EMBL" id="ATLC01000001">
    <property type="protein sequence ID" value="EPJ30614.1"/>
    <property type="molecule type" value="Genomic_DNA"/>
</dbReference>
<dbReference type="Proteomes" id="UP000014627">
    <property type="component" value="Unassembled WGS sequence"/>
</dbReference>
<evidence type="ECO:0000256" key="4">
    <source>
        <dbReference type="PROSITE-ProRule" id="PRU01248"/>
    </source>
</evidence>
<evidence type="ECO:0000259" key="5">
    <source>
        <dbReference type="PROSITE" id="PS51898"/>
    </source>
</evidence>
<reference evidence="7 8" key="1">
    <citation type="submission" date="2013-04" db="EMBL/GenBank/DDBJ databases">
        <title>Genome sequence of Chlamydia psittaci 99DC5.</title>
        <authorList>
            <person name="Huot-Creasy H."/>
            <person name="McCracken C.L."/>
            <person name="Humphries M."/>
            <person name="Sachse K."/>
            <person name="Laroucau K."/>
            <person name="Bavoil P."/>
            <person name="Myers G.S."/>
        </authorList>
    </citation>
    <scope>NUCLEOTIDE SEQUENCE [LARGE SCALE GENOMIC DNA]</scope>
    <source>
        <strain evidence="7 8">99DC5</strain>
    </source>
</reference>
<comment type="caution">
    <text evidence="7">The sequence shown here is derived from an EMBL/GenBank/DDBJ whole genome shotgun (WGS) entry which is preliminary data.</text>
</comment>
<name>A0ABN0MRB4_CHLPS</name>
<evidence type="ECO:0000256" key="3">
    <source>
        <dbReference type="ARBA" id="ARBA00023172"/>
    </source>
</evidence>
<sequence length="335" mass="37947">MRKGNSLHRNLDTIFGNEVYSNNLTHQEFLSVRNQHLWEKLRDIPLYEAVHTWLSSLTNHTSRSYRGSILALERIGLISLKMPLQQFALLNHNIILDAIKQIPTTVVCWSEGTKQVRAACYISLTKFLNRVTSGIISIAQPSHQESNKTFYKIRDLVKTNAMNQVERVLFLEELSKINYRDWLIAQTILQGAKRVTEALSVTTDHICFENGVISFNQIKSRGVFKTTIITYPQRFMKLLQDYVGERKGLVFITKKGRGVGLKQLAGTFAKAGIKAHIPFKVTPHVLRATAVTEYKKIGCSDSDIMKITGHSSSKMIYAYDKSTIADNASKKVSLI</sequence>
<evidence type="ECO:0000313" key="8">
    <source>
        <dbReference type="Proteomes" id="UP000014627"/>
    </source>
</evidence>
<accession>A0ABN0MRB4</accession>
<dbReference type="Gene3D" id="1.10.443.10">
    <property type="entry name" value="Intergrase catalytic core"/>
    <property type="match status" value="1"/>
</dbReference>
<proteinExistence type="predicted"/>
<organism evidence="7 8">
    <name type="scientific">Chlamydia psittaci 99DC5</name>
    <dbReference type="NCBI Taxonomy" id="1112251"/>
    <lineage>
        <taxon>Bacteria</taxon>
        <taxon>Pseudomonadati</taxon>
        <taxon>Chlamydiota</taxon>
        <taxon>Chlamydiia</taxon>
        <taxon>Chlamydiales</taxon>
        <taxon>Chlamydiaceae</taxon>
        <taxon>Chlamydia/Chlamydophila group</taxon>
        <taxon>Chlamydia</taxon>
    </lineage>
</organism>
<feature type="domain" description="Tyr recombinase" evidence="5">
    <location>
        <begin position="155"/>
        <end position="332"/>
    </location>
</feature>
<dbReference type="SUPFAM" id="SSF56349">
    <property type="entry name" value="DNA breaking-rejoining enzymes"/>
    <property type="match status" value="1"/>
</dbReference>
<evidence type="ECO:0000256" key="2">
    <source>
        <dbReference type="ARBA" id="ARBA00023125"/>
    </source>
</evidence>
<keyword evidence="3" id="KW-0233">DNA recombination</keyword>
<dbReference type="PROSITE" id="PS51900">
    <property type="entry name" value="CB"/>
    <property type="match status" value="1"/>
</dbReference>
<evidence type="ECO:0000313" key="7">
    <source>
        <dbReference type="EMBL" id="EPJ30614.1"/>
    </source>
</evidence>
<gene>
    <name evidence="7" type="ORF">CP99DC5_1089</name>
</gene>
<dbReference type="RefSeq" id="WP_016923728.1">
    <property type="nucleotide sequence ID" value="NZ_KE356169.1"/>
</dbReference>
<keyword evidence="2 4" id="KW-0238">DNA-binding</keyword>
<keyword evidence="8" id="KW-1185">Reference proteome</keyword>